<proteinExistence type="predicted"/>
<dbReference type="EMBL" id="BAAAZT010000023">
    <property type="protein sequence ID" value="GAA3898019.1"/>
    <property type="molecule type" value="Genomic_DNA"/>
</dbReference>
<organism evidence="1 2">
    <name type="scientific">Halomonas cibimaris</name>
    <dbReference type="NCBI Taxonomy" id="657012"/>
    <lineage>
        <taxon>Bacteria</taxon>
        <taxon>Pseudomonadati</taxon>
        <taxon>Pseudomonadota</taxon>
        <taxon>Gammaproteobacteria</taxon>
        <taxon>Oceanospirillales</taxon>
        <taxon>Halomonadaceae</taxon>
        <taxon>Halomonas</taxon>
    </lineage>
</organism>
<gene>
    <name evidence="1" type="ORF">GCM10022228_05860</name>
</gene>
<keyword evidence="2" id="KW-1185">Reference proteome</keyword>
<name>A0ABP7LC13_9GAMM</name>
<dbReference type="RefSeq" id="WP_344702140.1">
    <property type="nucleotide sequence ID" value="NZ_BAAAZT010000023.1"/>
</dbReference>
<evidence type="ECO:0000313" key="1">
    <source>
        <dbReference type="EMBL" id="GAA3898019.1"/>
    </source>
</evidence>
<evidence type="ECO:0000313" key="2">
    <source>
        <dbReference type="Proteomes" id="UP001500133"/>
    </source>
</evidence>
<accession>A0ABP7LC13</accession>
<protein>
    <submittedName>
        <fullName evidence="1">FmdE family protein</fullName>
    </submittedName>
</protein>
<sequence>MAFPDFFDQAPTVRLRDPLAALLGSADDGIMDYRYADAVRLTGHSCPTVAGAFLTARAALKALYPASLPERGNIAVHMPHPEHEGTVGVTAQVLTLMTGAAGDGGFKGIGERFARHGRLHFADTPDRHGAIRFTRLDTGQSVRVTFNHRYIPADPTQRERLQAIVQGSETPAQQSEFARLWQARVRRMLIDHADDPALIQVETSENA</sequence>
<dbReference type="Proteomes" id="UP001500133">
    <property type="component" value="Unassembled WGS sequence"/>
</dbReference>
<reference evidence="2" key="1">
    <citation type="journal article" date="2019" name="Int. J. Syst. Evol. Microbiol.">
        <title>The Global Catalogue of Microorganisms (GCM) 10K type strain sequencing project: providing services to taxonomists for standard genome sequencing and annotation.</title>
        <authorList>
            <consortium name="The Broad Institute Genomics Platform"/>
            <consortium name="The Broad Institute Genome Sequencing Center for Infectious Disease"/>
            <person name="Wu L."/>
            <person name="Ma J."/>
        </authorList>
    </citation>
    <scope>NUCLEOTIDE SEQUENCE [LARGE SCALE GENOMIC DNA]</scope>
    <source>
        <strain evidence="2">JCM 16914</strain>
    </source>
</reference>
<dbReference type="Gene3D" id="3.30.1330.130">
    <property type="match status" value="1"/>
</dbReference>
<comment type="caution">
    <text evidence="1">The sequence shown here is derived from an EMBL/GenBank/DDBJ whole genome shotgun (WGS) entry which is preliminary data.</text>
</comment>